<feature type="transmembrane region" description="Helical" evidence="7">
    <location>
        <begin position="30"/>
        <end position="51"/>
    </location>
</feature>
<comment type="similarity">
    <text evidence="5">Belongs to the SAT4 family.</text>
</comment>
<feature type="transmembrane region" description="Helical" evidence="7">
    <location>
        <begin position="192"/>
        <end position="211"/>
    </location>
</feature>
<keyword evidence="10" id="KW-1185">Reference proteome</keyword>
<evidence type="ECO:0000313" key="10">
    <source>
        <dbReference type="Proteomes" id="UP000829685"/>
    </source>
</evidence>
<feature type="transmembrane region" description="Helical" evidence="7">
    <location>
        <begin position="140"/>
        <end position="161"/>
    </location>
</feature>
<evidence type="ECO:0000313" key="9">
    <source>
        <dbReference type="EMBL" id="KAI1880957.1"/>
    </source>
</evidence>
<evidence type="ECO:0000256" key="6">
    <source>
        <dbReference type="SAM" id="MobiDB-lite"/>
    </source>
</evidence>
<keyword evidence="4 7" id="KW-0472">Membrane</keyword>
<sequence>MSISNATQPDTSFVQVINPSLPHDDYGPQVILTVWVLSSMAFAWLALRIYCKFLRSRRLWWDDYVLIVSWVVLLGGNISITFAVGLGFGKHTYDINLFKFSPMLFVSNCGGSFLIVAAALSKTAFAITLLRISSGWQKSFVWFIIASINAVFGVSLLLTWIRCSPVEKAWLVWLQGTCWPYQITVNYNTFTAAYSGMMDITLALLPWNILWGLSINKKEKISALAAMSMGIFAGITSFVKIFAIQDSNNADIVDTVQLVVLGTAEVAVTVIAASVPILRALARDKIPQPGPFLALDETDRWTRQRLSDVITHPEDIPPVPSTPHFEDIEMQPTTKKKWAAGRAQVQHLSQIEESDEGSVDRSQRSWHGGRNTGFKWVTAPQMDQGSAANPVISQNLNLGWKEKPIPRGHRVFYSTRVA</sequence>
<feature type="region of interest" description="Disordered" evidence="6">
    <location>
        <begin position="346"/>
        <end position="376"/>
    </location>
</feature>
<evidence type="ECO:0000256" key="3">
    <source>
        <dbReference type="ARBA" id="ARBA00022989"/>
    </source>
</evidence>
<evidence type="ECO:0000256" key="4">
    <source>
        <dbReference type="ARBA" id="ARBA00023136"/>
    </source>
</evidence>
<dbReference type="InterPro" id="IPR052337">
    <property type="entry name" value="SAT4-like"/>
</dbReference>
<keyword evidence="3 7" id="KW-1133">Transmembrane helix</keyword>
<organism evidence="9 10">
    <name type="scientific">Neoarthrinium moseri</name>
    <dbReference type="NCBI Taxonomy" id="1658444"/>
    <lineage>
        <taxon>Eukaryota</taxon>
        <taxon>Fungi</taxon>
        <taxon>Dikarya</taxon>
        <taxon>Ascomycota</taxon>
        <taxon>Pezizomycotina</taxon>
        <taxon>Sordariomycetes</taxon>
        <taxon>Xylariomycetidae</taxon>
        <taxon>Amphisphaeriales</taxon>
        <taxon>Apiosporaceae</taxon>
        <taxon>Neoarthrinium</taxon>
    </lineage>
</organism>
<proteinExistence type="inferred from homology"/>
<protein>
    <recommendedName>
        <fullName evidence="8">Rhodopsin domain-containing protein</fullName>
    </recommendedName>
</protein>
<feature type="transmembrane region" description="Helical" evidence="7">
    <location>
        <begin position="63"/>
        <end position="88"/>
    </location>
</feature>
<name>A0A9Q0ARN8_9PEZI</name>
<dbReference type="Pfam" id="PF20684">
    <property type="entry name" value="Fung_rhodopsin"/>
    <property type="match status" value="1"/>
</dbReference>
<evidence type="ECO:0000259" key="8">
    <source>
        <dbReference type="Pfam" id="PF20684"/>
    </source>
</evidence>
<dbReference type="Proteomes" id="UP000829685">
    <property type="component" value="Unassembled WGS sequence"/>
</dbReference>
<gene>
    <name evidence="9" type="ORF">JX265_001197</name>
</gene>
<feature type="transmembrane region" description="Helical" evidence="7">
    <location>
        <begin position="223"/>
        <end position="244"/>
    </location>
</feature>
<dbReference type="EMBL" id="JAFIMR010000002">
    <property type="protein sequence ID" value="KAI1880957.1"/>
    <property type="molecule type" value="Genomic_DNA"/>
</dbReference>
<dbReference type="PANTHER" id="PTHR33048">
    <property type="entry name" value="PTH11-LIKE INTEGRAL MEMBRANE PROTEIN (AFU_ORTHOLOGUE AFUA_5G11245)"/>
    <property type="match status" value="1"/>
</dbReference>
<reference evidence="9" key="1">
    <citation type="submission" date="2021-03" db="EMBL/GenBank/DDBJ databases">
        <title>Revisited historic fungal species revealed as producer of novel bioactive compounds through whole genome sequencing and comparative genomics.</title>
        <authorList>
            <person name="Vignolle G.A."/>
            <person name="Hochenegger N."/>
            <person name="Mach R.L."/>
            <person name="Mach-Aigner A.R."/>
            <person name="Javad Rahimi M."/>
            <person name="Salim K.A."/>
            <person name="Chan C.M."/>
            <person name="Lim L.B.L."/>
            <person name="Cai F."/>
            <person name="Druzhinina I.S."/>
            <person name="U'Ren J.M."/>
            <person name="Derntl C."/>
        </authorList>
    </citation>
    <scope>NUCLEOTIDE SEQUENCE</scope>
    <source>
        <strain evidence="9">TUCIM 5799</strain>
    </source>
</reference>
<comment type="subcellular location">
    <subcellularLocation>
        <location evidence="1">Membrane</location>
        <topology evidence="1">Multi-pass membrane protein</topology>
    </subcellularLocation>
</comment>
<accession>A0A9Q0ARN8</accession>
<keyword evidence="2 7" id="KW-0812">Transmembrane</keyword>
<feature type="transmembrane region" description="Helical" evidence="7">
    <location>
        <begin position="256"/>
        <end position="278"/>
    </location>
</feature>
<evidence type="ECO:0000256" key="2">
    <source>
        <dbReference type="ARBA" id="ARBA00022692"/>
    </source>
</evidence>
<evidence type="ECO:0000256" key="5">
    <source>
        <dbReference type="ARBA" id="ARBA00038359"/>
    </source>
</evidence>
<dbReference type="InterPro" id="IPR049326">
    <property type="entry name" value="Rhodopsin_dom_fungi"/>
</dbReference>
<evidence type="ECO:0000256" key="7">
    <source>
        <dbReference type="SAM" id="Phobius"/>
    </source>
</evidence>
<dbReference type="PANTHER" id="PTHR33048:SF42">
    <property type="entry name" value="INTEGRAL MEMBRANE PROTEIN"/>
    <property type="match status" value="1"/>
</dbReference>
<feature type="domain" description="Rhodopsin" evidence="8">
    <location>
        <begin position="47"/>
        <end position="283"/>
    </location>
</feature>
<dbReference type="AlphaFoldDB" id="A0A9Q0ARN8"/>
<evidence type="ECO:0000256" key="1">
    <source>
        <dbReference type="ARBA" id="ARBA00004141"/>
    </source>
</evidence>
<dbReference type="GO" id="GO:0016020">
    <property type="term" value="C:membrane"/>
    <property type="evidence" value="ECO:0007669"/>
    <property type="project" value="UniProtKB-SubCell"/>
</dbReference>
<comment type="caution">
    <text evidence="9">The sequence shown here is derived from an EMBL/GenBank/DDBJ whole genome shotgun (WGS) entry which is preliminary data.</text>
</comment>